<keyword evidence="5" id="KW-1185">Reference proteome</keyword>
<dbReference type="GO" id="GO:0042586">
    <property type="term" value="F:peptide deformylase activity"/>
    <property type="evidence" value="ECO:0007669"/>
    <property type="project" value="UniProtKB-UniRule"/>
</dbReference>
<dbReference type="PANTHER" id="PTHR10458:SF22">
    <property type="entry name" value="PEPTIDE DEFORMYLASE"/>
    <property type="match status" value="1"/>
</dbReference>
<dbReference type="AlphaFoldDB" id="A0A285F1M1"/>
<dbReference type="RefSeq" id="WP_172431776.1">
    <property type="nucleotide sequence ID" value="NZ_OBDZ01000001.1"/>
</dbReference>
<dbReference type="HAMAP" id="MF_00163">
    <property type="entry name" value="Pep_deformylase"/>
    <property type="match status" value="1"/>
</dbReference>
<dbReference type="PRINTS" id="PR01576">
    <property type="entry name" value="PDEFORMYLASE"/>
</dbReference>
<evidence type="ECO:0000313" key="4">
    <source>
        <dbReference type="EMBL" id="SNY05200.1"/>
    </source>
</evidence>
<reference evidence="5" key="1">
    <citation type="submission" date="2017-09" db="EMBL/GenBank/DDBJ databases">
        <authorList>
            <person name="Varghese N."/>
            <person name="Submissions S."/>
        </authorList>
    </citation>
    <scope>NUCLEOTIDE SEQUENCE [LARGE SCALE GENOMIC DNA]</scope>
    <source>
        <strain evidence="5">MSL47</strain>
    </source>
</reference>
<comment type="function">
    <text evidence="3">Removes the formyl group from the N-terminal Met of newly synthesized proteins. Requires at least a dipeptide for an efficient rate of reaction. N-terminal L-methionine is a prerequisite for activity but the enzyme has broad specificity at other positions.</text>
</comment>
<evidence type="ECO:0000256" key="2">
    <source>
        <dbReference type="ARBA" id="ARBA00023004"/>
    </source>
</evidence>
<sequence>MAIKEVLMIGNPKLREKSSTVTDFNKKLLEIIQDLKDTLTDLQLKKNLGRALAAPQIGHMKKVIYYNSDNKEIIMVNPKIIWKSEETFNVWDSCYSFNIAFFVNITRHRSIKVNYQNKEGKEITKQFNDDLSELFQHEIDHLYGKLATDYLVDNQKIIMRNEWEKRYK</sequence>
<keyword evidence="3" id="KW-0479">Metal-binding</keyword>
<comment type="similarity">
    <text evidence="1 3">Belongs to the polypeptide deformylase family.</text>
</comment>
<proteinExistence type="inferred from homology"/>
<dbReference type="GO" id="GO:0046872">
    <property type="term" value="F:metal ion binding"/>
    <property type="evidence" value="ECO:0007669"/>
    <property type="project" value="UniProtKB-KW"/>
</dbReference>
<name>A0A285F1M1_9FIRM</name>
<dbReference type="InterPro" id="IPR036821">
    <property type="entry name" value="Peptide_deformylase_sf"/>
</dbReference>
<gene>
    <name evidence="3" type="primary">def</name>
    <name evidence="4" type="ORF">SAMN06265827_1018</name>
</gene>
<dbReference type="Proteomes" id="UP000219573">
    <property type="component" value="Unassembled WGS sequence"/>
</dbReference>
<dbReference type="Gene3D" id="3.90.45.10">
    <property type="entry name" value="Peptide deformylase"/>
    <property type="match status" value="1"/>
</dbReference>
<feature type="binding site" evidence="3">
    <location>
        <position position="94"/>
    </location>
    <ligand>
        <name>Fe cation</name>
        <dbReference type="ChEBI" id="CHEBI:24875"/>
    </ligand>
</feature>
<dbReference type="PIRSF" id="PIRSF004749">
    <property type="entry name" value="Pep_def"/>
    <property type="match status" value="1"/>
</dbReference>
<evidence type="ECO:0000256" key="1">
    <source>
        <dbReference type="ARBA" id="ARBA00010759"/>
    </source>
</evidence>
<evidence type="ECO:0000256" key="3">
    <source>
        <dbReference type="HAMAP-Rule" id="MF_00163"/>
    </source>
</evidence>
<dbReference type="PANTHER" id="PTHR10458">
    <property type="entry name" value="PEPTIDE DEFORMYLASE"/>
    <property type="match status" value="1"/>
</dbReference>
<keyword evidence="2 3" id="KW-0408">Iron</keyword>
<organism evidence="4 5">
    <name type="scientific">Orenia metallireducens</name>
    <dbReference type="NCBI Taxonomy" id="1413210"/>
    <lineage>
        <taxon>Bacteria</taxon>
        <taxon>Bacillati</taxon>
        <taxon>Bacillota</taxon>
        <taxon>Clostridia</taxon>
        <taxon>Halanaerobiales</taxon>
        <taxon>Halobacteroidaceae</taxon>
        <taxon>Orenia</taxon>
    </lineage>
</organism>
<dbReference type="EC" id="3.5.1.88" evidence="3"/>
<keyword evidence="3" id="KW-0648">Protein biosynthesis</keyword>
<dbReference type="EMBL" id="OBDZ01000001">
    <property type="protein sequence ID" value="SNY05200.1"/>
    <property type="molecule type" value="Genomic_DNA"/>
</dbReference>
<evidence type="ECO:0000313" key="5">
    <source>
        <dbReference type="Proteomes" id="UP000219573"/>
    </source>
</evidence>
<comment type="catalytic activity">
    <reaction evidence="3">
        <text>N-terminal N-formyl-L-methionyl-[peptide] + H2O = N-terminal L-methionyl-[peptide] + formate</text>
        <dbReference type="Rhea" id="RHEA:24420"/>
        <dbReference type="Rhea" id="RHEA-COMP:10639"/>
        <dbReference type="Rhea" id="RHEA-COMP:10640"/>
        <dbReference type="ChEBI" id="CHEBI:15377"/>
        <dbReference type="ChEBI" id="CHEBI:15740"/>
        <dbReference type="ChEBI" id="CHEBI:49298"/>
        <dbReference type="ChEBI" id="CHEBI:64731"/>
        <dbReference type="EC" id="3.5.1.88"/>
    </reaction>
</comment>
<dbReference type="Pfam" id="PF01327">
    <property type="entry name" value="Pep_deformylase"/>
    <property type="match status" value="1"/>
</dbReference>
<accession>A0A285F1M1</accession>
<dbReference type="InterPro" id="IPR023635">
    <property type="entry name" value="Peptide_deformylase"/>
</dbReference>
<protein>
    <recommendedName>
        <fullName evidence="3">Peptide deformylase</fullName>
        <shortName evidence="3">PDF</shortName>
        <ecNumber evidence="3">3.5.1.88</ecNumber>
    </recommendedName>
    <alternativeName>
        <fullName evidence="3">Polypeptide deformylase</fullName>
    </alternativeName>
</protein>
<dbReference type="SUPFAM" id="SSF56420">
    <property type="entry name" value="Peptide deformylase"/>
    <property type="match status" value="1"/>
</dbReference>
<dbReference type="CDD" id="cd00487">
    <property type="entry name" value="Pep_deformylase"/>
    <property type="match status" value="1"/>
</dbReference>
<dbReference type="GO" id="GO:0006412">
    <property type="term" value="P:translation"/>
    <property type="evidence" value="ECO:0007669"/>
    <property type="project" value="UniProtKB-UniRule"/>
</dbReference>
<feature type="binding site" evidence="3">
    <location>
        <position position="137"/>
    </location>
    <ligand>
        <name>Fe cation</name>
        <dbReference type="ChEBI" id="CHEBI:24875"/>
    </ligand>
</feature>
<feature type="binding site" evidence="3">
    <location>
        <position position="141"/>
    </location>
    <ligand>
        <name>Fe cation</name>
        <dbReference type="ChEBI" id="CHEBI:24875"/>
    </ligand>
</feature>
<feature type="active site" evidence="3">
    <location>
        <position position="138"/>
    </location>
</feature>
<comment type="cofactor">
    <cofactor evidence="3">
        <name>Fe(2+)</name>
        <dbReference type="ChEBI" id="CHEBI:29033"/>
    </cofactor>
    <text evidence="3">Binds 1 Fe(2+) ion.</text>
</comment>
<keyword evidence="3" id="KW-0378">Hydrolase</keyword>